<sequence length="127" mass="14723">MSDSSSSSEKMLVILDGILWAPSAAERDITRRHAVTQLAAKEASERDHHWVTRSNPARCYDTQKTSELMQCFTYLPAGRRNLLSLHVAEGPVLILSERDQHYRRYNNLPRWHRMSNFLWVGRRALTS</sequence>
<dbReference type="AlphaFoldDB" id="A0A9N8VSB5"/>
<dbReference type="EMBL" id="CAJVPJ010000044">
    <property type="protein sequence ID" value="CAG8464902.1"/>
    <property type="molecule type" value="Genomic_DNA"/>
</dbReference>
<protein>
    <submittedName>
        <fullName evidence="1">7470_t:CDS:1</fullName>
    </submittedName>
</protein>
<comment type="caution">
    <text evidence="1">The sequence shown here is derived from an EMBL/GenBank/DDBJ whole genome shotgun (WGS) entry which is preliminary data.</text>
</comment>
<dbReference type="Proteomes" id="UP000789572">
    <property type="component" value="Unassembled WGS sequence"/>
</dbReference>
<gene>
    <name evidence="1" type="ORF">POCULU_LOCUS749</name>
</gene>
<evidence type="ECO:0000313" key="1">
    <source>
        <dbReference type="EMBL" id="CAG8464902.1"/>
    </source>
</evidence>
<organism evidence="1 2">
    <name type="scientific">Paraglomus occultum</name>
    <dbReference type="NCBI Taxonomy" id="144539"/>
    <lineage>
        <taxon>Eukaryota</taxon>
        <taxon>Fungi</taxon>
        <taxon>Fungi incertae sedis</taxon>
        <taxon>Mucoromycota</taxon>
        <taxon>Glomeromycotina</taxon>
        <taxon>Glomeromycetes</taxon>
        <taxon>Paraglomerales</taxon>
        <taxon>Paraglomeraceae</taxon>
        <taxon>Paraglomus</taxon>
    </lineage>
</organism>
<accession>A0A9N8VSB5</accession>
<name>A0A9N8VSB5_9GLOM</name>
<reference evidence="1" key="1">
    <citation type="submission" date="2021-06" db="EMBL/GenBank/DDBJ databases">
        <authorList>
            <person name="Kallberg Y."/>
            <person name="Tangrot J."/>
            <person name="Rosling A."/>
        </authorList>
    </citation>
    <scope>NUCLEOTIDE SEQUENCE</scope>
    <source>
        <strain evidence="1">IA702</strain>
    </source>
</reference>
<keyword evidence="2" id="KW-1185">Reference proteome</keyword>
<evidence type="ECO:0000313" key="2">
    <source>
        <dbReference type="Proteomes" id="UP000789572"/>
    </source>
</evidence>
<proteinExistence type="predicted"/>